<evidence type="ECO:0000313" key="9">
    <source>
        <dbReference type="Proteomes" id="UP000523821"/>
    </source>
</evidence>
<feature type="binding site" evidence="6">
    <location>
        <position position="142"/>
    </location>
    <ligand>
        <name>Mg(2+)</name>
        <dbReference type="ChEBI" id="CHEBI:18420"/>
    </ligand>
</feature>
<evidence type="ECO:0000256" key="6">
    <source>
        <dbReference type="PIRSR" id="PIRSR015582-2"/>
    </source>
</evidence>
<evidence type="ECO:0000313" key="8">
    <source>
        <dbReference type="EMBL" id="MBB5751905.1"/>
    </source>
</evidence>
<comment type="cofactor">
    <cofactor evidence="1">
        <name>Mg(2+)</name>
        <dbReference type="ChEBI" id="CHEBI:18420"/>
    </cofactor>
</comment>
<sequence>MTPDLAATFLFVPGDRPERFAKAEAAGPDCVVLDLEDAVGPAAKATARDHVVSFLSGGGRGVVRMNGPATVWFAEDLAALAAAPPAGILLPKTESPAEVARVRAALPATPVLPIVETAEGIAAALDIARAEGVARLVFGTLDFQLDLGIEGAGEELDAFRAMLVLASRRAGIAPPVDGVSLAIDAPDTVEAEARRARRFGFSAKLLIHPRQVEPAARAFRPSAEELDRARRIVAASNAAAGAAIALDGRMIDAPVVEIARRLVLRHDTAR</sequence>
<proteinExistence type="inferred from homology"/>
<dbReference type="InterPro" id="IPR011206">
    <property type="entry name" value="Citrate_lyase_beta/mcl1/mcl2"/>
</dbReference>
<dbReference type="SUPFAM" id="SSF51621">
    <property type="entry name" value="Phosphoenolpyruvate/pyruvate domain"/>
    <property type="match status" value="1"/>
</dbReference>
<dbReference type="RefSeq" id="WP_183853094.1">
    <property type="nucleotide sequence ID" value="NZ_JACHOO010000002.1"/>
</dbReference>
<protein>
    <submittedName>
        <fullName evidence="8">Citrate lyase subunit beta/citryl-CoA lyase</fullName>
        <ecNumber evidence="8">4.1.3.34</ecNumber>
    </submittedName>
</protein>
<comment type="caution">
    <text evidence="8">The sequence shown here is derived from an EMBL/GenBank/DDBJ whole genome shotgun (WGS) entry which is preliminary data.</text>
</comment>
<dbReference type="GO" id="GO:0000287">
    <property type="term" value="F:magnesium ion binding"/>
    <property type="evidence" value="ECO:0007669"/>
    <property type="project" value="TreeGrafter"/>
</dbReference>
<dbReference type="GO" id="GO:0008816">
    <property type="term" value="F:citryl-CoA lyase activity"/>
    <property type="evidence" value="ECO:0007669"/>
    <property type="project" value="UniProtKB-EC"/>
</dbReference>
<dbReference type="EC" id="4.1.3.34" evidence="8"/>
<accession>A0A7W9CU21</accession>
<dbReference type="Gene3D" id="3.20.20.60">
    <property type="entry name" value="Phosphoenolpyruvate-binding domains"/>
    <property type="match status" value="1"/>
</dbReference>
<keyword evidence="4 6" id="KW-0460">Magnesium</keyword>
<dbReference type="Pfam" id="PF03328">
    <property type="entry name" value="HpcH_HpaI"/>
    <property type="match status" value="1"/>
</dbReference>
<evidence type="ECO:0000259" key="7">
    <source>
        <dbReference type="Pfam" id="PF03328"/>
    </source>
</evidence>
<dbReference type="GO" id="GO:0006107">
    <property type="term" value="P:oxaloacetate metabolic process"/>
    <property type="evidence" value="ECO:0007669"/>
    <property type="project" value="TreeGrafter"/>
</dbReference>
<evidence type="ECO:0000256" key="2">
    <source>
        <dbReference type="ARBA" id="ARBA00005568"/>
    </source>
</evidence>
<comment type="similarity">
    <text evidence="2">Belongs to the HpcH/HpaI aldolase family.</text>
</comment>
<dbReference type="InterPro" id="IPR005000">
    <property type="entry name" value="Aldolase/citrate-lyase_domain"/>
</dbReference>
<dbReference type="Proteomes" id="UP000523821">
    <property type="component" value="Unassembled WGS sequence"/>
</dbReference>
<evidence type="ECO:0000256" key="3">
    <source>
        <dbReference type="ARBA" id="ARBA00022723"/>
    </source>
</evidence>
<dbReference type="PANTHER" id="PTHR32308:SF10">
    <property type="entry name" value="CITRATE LYASE SUBUNIT BETA"/>
    <property type="match status" value="1"/>
</dbReference>
<organism evidence="8 9">
    <name type="scientific">Prosthecomicrobium pneumaticum</name>
    <dbReference type="NCBI Taxonomy" id="81895"/>
    <lineage>
        <taxon>Bacteria</taxon>
        <taxon>Pseudomonadati</taxon>
        <taxon>Pseudomonadota</taxon>
        <taxon>Alphaproteobacteria</taxon>
        <taxon>Hyphomicrobiales</taxon>
        <taxon>Kaistiaceae</taxon>
        <taxon>Prosthecomicrobium</taxon>
    </lineage>
</organism>
<keyword evidence="3 6" id="KW-0479">Metal-binding</keyword>
<dbReference type="EMBL" id="JACHOO010000002">
    <property type="protein sequence ID" value="MBB5751905.1"/>
    <property type="molecule type" value="Genomic_DNA"/>
</dbReference>
<feature type="binding site" evidence="5">
    <location>
        <position position="116"/>
    </location>
    <ligand>
        <name>substrate</name>
    </ligand>
</feature>
<dbReference type="PIRSF" id="PIRSF015582">
    <property type="entry name" value="Cit_lyase_B"/>
    <property type="match status" value="1"/>
</dbReference>
<evidence type="ECO:0000256" key="1">
    <source>
        <dbReference type="ARBA" id="ARBA00001946"/>
    </source>
</evidence>
<evidence type="ECO:0000256" key="4">
    <source>
        <dbReference type="ARBA" id="ARBA00022842"/>
    </source>
</evidence>
<keyword evidence="8" id="KW-0456">Lyase</keyword>
<feature type="binding site" evidence="6">
    <location>
        <position position="116"/>
    </location>
    <ligand>
        <name>Mg(2+)</name>
        <dbReference type="ChEBI" id="CHEBI:18420"/>
    </ligand>
</feature>
<feature type="binding site" evidence="5">
    <location>
        <position position="64"/>
    </location>
    <ligand>
        <name>substrate</name>
    </ligand>
</feature>
<dbReference type="PANTHER" id="PTHR32308">
    <property type="entry name" value="LYASE BETA SUBUNIT, PUTATIVE (AFU_ORTHOLOGUE AFUA_4G13030)-RELATED"/>
    <property type="match status" value="1"/>
</dbReference>
<reference evidence="8 9" key="1">
    <citation type="submission" date="2020-08" db="EMBL/GenBank/DDBJ databases">
        <title>Genomic Encyclopedia of Type Strains, Phase IV (KMG-IV): sequencing the most valuable type-strain genomes for metagenomic binning, comparative biology and taxonomic classification.</title>
        <authorList>
            <person name="Goeker M."/>
        </authorList>
    </citation>
    <scope>NUCLEOTIDE SEQUENCE [LARGE SCALE GENOMIC DNA]</scope>
    <source>
        <strain evidence="8 9">DSM 16268</strain>
    </source>
</reference>
<dbReference type="InterPro" id="IPR040442">
    <property type="entry name" value="Pyrv_kinase-like_dom_sf"/>
</dbReference>
<dbReference type="InterPro" id="IPR015813">
    <property type="entry name" value="Pyrv/PenolPyrv_kinase-like_dom"/>
</dbReference>
<feature type="domain" description="HpcH/HpaI aldolase/citrate lyase" evidence="7">
    <location>
        <begin position="9"/>
        <end position="209"/>
    </location>
</feature>
<keyword evidence="9" id="KW-1185">Reference proteome</keyword>
<dbReference type="AlphaFoldDB" id="A0A7W9CU21"/>
<name>A0A7W9CU21_9HYPH</name>
<gene>
    <name evidence="8" type="ORF">GGQ63_000957</name>
</gene>
<evidence type="ECO:0000256" key="5">
    <source>
        <dbReference type="PIRSR" id="PIRSR015582-1"/>
    </source>
</evidence>